<dbReference type="SUPFAM" id="SSF69279">
    <property type="entry name" value="Phage tail proteins"/>
    <property type="match status" value="1"/>
</dbReference>
<dbReference type="RefSeq" id="WP_221303663.1">
    <property type="nucleotide sequence ID" value="NZ_JACHBW010000006.1"/>
</dbReference>
<proteinExistence type="predicted"/>
<reference evidence="2 3" key="1">
    <citation type="submission" date="2020-08" db="EMBL/GenBank/DDBJ databases">
        <title>Above-ground endophytic microbial communities from plants in different locations in the United States.</title>
        <authorList>
            <person name="Frank C."/>
        </authorList>
    </citation>
    <scope>NUCLEOTIDE SEQUENCE [LARGE SCALE GENOMIC DNA]</scope>
    <source>
        <strain evidence="2 3">WP4_2_2</strain>
    </source>
</reference>
<evidence type="ECO:0000313" key="2">
    <source>
        <dbReference type="EMBL" id="MBB6102537.1"/>
    </source>
</evidence>
<dbReference type="AlphaFoldDB" id="A0A7W9WSP7"/>
<evidence type="ECO:0000256" key="1">
    <source>
        <dbReference type="SAM" id="MobiDB-lite"/>
    </source>
</evidence>
<sequence>MNSRDPLVVRPGIDVHQYYSLDIPSSPSAAQADIYAFTGTRGMGVPTKYVIQFTHPQRDLPRSDFIMKTAAFVIQPPRANTWDPPEDARKVYGVITGFAQLAGNHDQTMYEVTLESRLALLRNMPRQRFFFDKSEPEIIQQILGEHKFNQVFADFDNRTHDGGSKKRGRAQGFGTLPLRRTRPARDGADRGQHRPAAP</sequence>
<organism evidence="2 3">
    <name type="scientific">Paraburkholderia bannensis</name>
    <dbReference type="NCBI Taxonomy" id="765414"/>
    <lineage>
        <taxon>Bacteria</taxon>
        <taxon>Pseudomonadati</taxon>
        <taxon>Pseudomonadota</taxon>
        <taxon>Betaproteobacteria</taxon>
        <taxon>Burkholderiales</taxon>
        <taxon>Burkholderiaceae</taxon>
        <taxon>Paraburkholderia</taxon>
    </lineage>
</organism>
<name>A0A7W9WSP7_9BURK</name>
<evidence type="ECO:0000313" key="3">
    <source>
        <dbReference type="Proteomes" id="UP000571554"/>
    </source>
</evidence>
<dbReference type="Pfam" id="PF05954">
    <property type="entry name" value="Phage_GPD"/>
    <property type="match status" value="1"/>
</dbReference>
<accession>A0A7W9WSP7</accession>
<gene>
    <name evidence="2" type="ORF">F4827_002389</name>
</gene>
<comment type="caution">
    <text evidence="2">The sequence shown here is derived from an EMBL/GenBank/DDBJ whole genome shotgun (WGS) entry which is preliminary data.</text>
</comment>
<protein>
    <submittedName>
        <fullName evidence="2">Uncharacterized protein involved in type VI secretion and phage assembly</fullName>
    </submittedName>
</protein>
<feature type="region of interest" description="Disordered" evidence="1">
    <location>
        <begin position="158"/>
        <end position="198"/>
    </location>
</feature>
<feature type="compositionally biased region" description="Basic and acidic residues" evidence="1">
    <location>
        <begin position="183"/>
        <end position="192"/>
    </location>
</feature>
<dbReference type="Proteomes" id="UP000571554">
    <property type="component" value="Unassembled WGS sequence"/>
</dbReference>
<keyword evidence="3" id="KW-1185">Reference proteome</keyword>
<dbReference type="Gene3D" id="2.30.110.50">
    <property type="match status" value="1"/>
</dbReference>
<dbReference type="EMBL" id="JACHBW010000006">
    <property type="protein sequence ID" value="MBB6102537.1"/>
    <property type="molecule type" value="Genomic_DNA"/>
</dbReference>